<name>A0ABM1J784_POLDO</name>
<organism evidence="8 9">
    <name type="scientific">Polistes dominula</name>
    <name type="common">European paper wasp</name>
    <name type="synonym">Vespa dominula</name>
    <dbReference type="NCBI Taxonomy" id="743375"/>
    <lineage>
        <taxon>Eukaryota</taxon>
        <taxon>Metazoa</taxon>
        <taxon>Ecdysozoa</taxon>
        <taxon>Arthropoda</taxon>
        <taxon>Hexapoda</taxon>
        <taxon>Insecta</taxon>
        <taxon>Pterygota</taxon>
        <taxon>Neoptera</taxon>
        <taxon>Endopterygota</taxon>
        <taxon>Hymenoptera</taxon>
        <taxon>Apocrita</taxon>
        <taxon>Aculeata</taxon>
        <taxon>Vespoidea</taxon>
        <taxon>Vespidae</taxon>
        <taxon>Polistinae</taxon>
        <taxon>Polistini</taxon>
        <taxon>Polistes</taxon>
    </lineage>
</organism>
<dbReference type="Proteomes" id="UP000694924">
    <property type="component" value="Unplaced"/>
</dbReference>
<dbReference type="RefSeq" id="XP_015188322.1">
    <property type="nucleotide sequence ID" value="XM_015332836.1"/>
</dbReference>
<evidence type="ECO:0000256" key="6">
    <source>
        <dbReference type="ARBA" id="ARBA00023239"/>
    </source>
</evidence>
<keyword evidence="6" id="KW-0456">Lyase</keyword>
<evidence type="ECO:0000256" key="5">
    <source>
        <dbReference type="ARBA" id="ARBA00022833"/>
    </source>
</evidence>
<gene>
    <name evidence="9" type="primary">LOC107072697</name>
</gene>
<evidence type="ECO:0000256" key="4">
    <source>
        <dbReference type="ARBA" id="ARBA00022723"/>
    </source>
</evidence>
<evidence type="ECO:0000256" key="2">
    <source>
        <dbReference type="ARBA" id="ARBA00006217"/>
    </source>
</evidence>
<sequence length="102" mass="12155">MDRIIKGIMKYRQCHREGMVKQFQKVRDHPEPKAVFFTCMDSRMIPTRFTETNVGDMFVGTRLHYDNKKTKKKKSRNVYYFLYEESGISNALWCIGDSAYNK</sequence>
<protein>
    <recommendedName>
        <fullName evidence="3">carbonic anhydrase</fullName>
        <ecNumber evidence="3">4.2.1.1</ecNumber>
    </recommendedName>
</protein>
<dbReference type="PANTHER" id="PTHR11002">
    <property type="entry name" value="CARBONIC ANHYDRASE"/>
    <property type="match status" value="1"/>
</dbReference>
<evidence type="ECO:0000313" key="8">
    <source>
        <dbReference type="Proteomes" id="UP000694924"/>
    </source>
</evidence>
<dbReference type="InterPro" id="IPR036874">
    <property type="entry name" value="Carbonic_anhydrase_sf"/>
</dbReference>
<accession>A0ABM1J784</accession>
<keyword evidence="4" id="KW-0479">Metal-binding</keyword>
<evidence type="ECO:0000256" key="3">
    <source>
        <dbReference type="ARBA" id="ARBA00012925"/>
    </source>
</evidence>
<keyword evidence="5" id="KW-0862">Zinc</keyword>
<comment type="similarity">
    <text evidence="2">Belongs to the beta-class carbonic anhydrase family.</text>
</comment>
<dbReference type="PANTHER" id="PTHR11002:SF76">
    <property type="entry name" value="CARBONIC ANHYDRASE"/>
    <property type="match status" value="1"/>
</dbReference>
<dbReference type="Gene3D" id="3.40.1050.10">
    <property type="entry name" value="Carbonic anhydrase"/>
    <property type="match status" value="1"/>
</dbReference>
<evidence type="ECO:0000256" key="1">
    <source>
        <dbReference type="ARBA" id="ARBA00001947"/>
    </source>
</evidence>
<dbReference type="SUPFAM" id="SSF53056">
    <property type="entry name" value="beta-carbonic anhydrase, cab"/>
    <property type="match status" value="1"/>
</dbReference>
<dbReference type="InterPro" id="IPR001765">
    <property type="entry name" value="Carbonic_anhydrase"/>
</dbReference>
<dbReference type="GeneID" id="107072697"/>
<reference evidence="9" key="1">
    <citation type="submission" date="2025-08" db="UniProtKB">
        <authorList>
            <consortium name="RefSeq"/>
        </authorList>
    </citation>
    <scope>IDENTIFICATION</scope>
    <source>
        <tissue evidence="9">Whole body</tissue>
    </source>
</reference>
<evidence type="ECO:0000256" key="7">
    <source>
        <dbReference type="ARBA" id="ARBA00048348"/>
    </source>
</evidence>
<keyword evidence="8" id="KW-1185">Reference proteome</keyword>
<dbReference type="EC" id="4.2.1.1" evidence="3"/>
<evidence type="ECO:0000313" key="9">
    <source>
        <dbReference type="RefSeq" id="XP_015188322.1"/>
    </source>
</evidence>
<proteinExistence type="inferred from homology"/>
<comment type="cofactor">
    <cofactor evidence="1">
        <name>Zn(2+)</name>
        <dbReference type="ChEBI" id="CHEBI:29105"/>
    </cofactor>
</comment>
<comment type="catalytic activity">
    <reaction evidence="7">
        <text>hydrogencarbonate + H(+) = CO2 + H2O</text>
        <dbReference type="Rhea" id="RHEA:10748"/>
        <dbReference type="ChEBI" id="CHEBI:15377"/>
        <dbReference type="ChEBI" id="CHEBI:15378"/>
        <dbReference type="ChEBI" id="CHEBI:16526"/>
        <dbReference type="ChEBI" id="CHEBI:17544"/>
        <dbReference type="EC" id="4.2.1.1"/>
    </reaction>
</comment>